<evidence type="ECO:0000256" key="4">
    <source>
        <dbReference type="ARBA" id="ARBA00031870"/>
    </source>
</evidence>
<evidence type="ECO:0000256" key="6">
    <source>
        <dbReference type="PROSITE-ProRule" id="PRU00182"/>
    </source>
</evidence>
<dbReference type="InterPro" id="IPR020103">
    <property type="entry name" value="PsdUridine_synth_cat_dom_sf"/>
</dbReference>
<dbReference type="PANTHER" id="PTHR21600">
    <property type="entry name" value="MITOCHONDRIAL RNA PSEUDOURIDINE SYNTHASE"/>
    <property type="match status" value="1"/>
</dbReference>
<dbReference type="InterPro" id="IPR002942">
    <property type="entry name" value="S4_RNA-bd"/>
</dbReference>
<dbReference type="SUPFAM" id="SSF55174">
    <property type="entry name" value="Alpha-L RNA-binding motif"/>
    <property type="match status" value="1"/>
</dbReference>
<proteinExistence type="inferred from homology"/>
<dbReference type="PANTHER" id="PTHR21600:SF44">
    <property type="entry name" value="RIBOSOMAL LARGE SUBUNIT PSEUDOURIDINE SYNTHASE D"/>
    <property type="match status" value="1"/>
</dbReference>
<accession>A0A921MNH7</accession>
<organism evidence="8 9">
    <name type="scientific">Pseudoflavonifractor capillosus</name>
    <dbReference type="NCBI Taxonomy" id="106588"/>
    <lineage>
        <taxon>Bacteria</taxon>
        <taxon>Bacillati</taxon>
        <taxon>Bacillota</taxon>
        <taxon>Clostridia</taxon>
        <taxon>Eubacteriales</taxon>
        <taxon>Oscillospiraceae</taxon>
        <taxon>Pseudoflavonifractor</taxon>
    </lineage>
</organism>
<evidence type="ECO:0000313" key="8">
    <source>
        <dbReference type="EMBL" id="HJG87079.1"/>
    </source>
</evidence>
<comment type="caution">
    <text evidence="8">The sequence shown here is derived from an EMBL/GenBank/DDBJ whole genome shotgun (WGS) entry which is preliminary data.</text>
</comment>
<gene>
    <name evidence="8" type="ORF">K8V01_08675</name>
</gene>
<sequence>MGKSTAGERRYPVTEKGYLLEFLLERVRGKSRNAVKHLLSGRQVAVDGKVVTRFDWPLEPGEMVTLLPRSREEKAAAPFPILYQDRDLIAIDKPAGLLTVGHEGERQRTAYRLLADTLRDGSREKKLFVVHRLDRDTSGAVLFARNEAMKRSLQENWDALVRERIYLAVTAGAPEREEGVVRSWLKETSTRVVYSAGPGSGGKEAVTRYRVLSRAGEYALVRVALDTGRKNQIRVHMADLGCPVAGDRKYGDGGGPMDRLALHAARLTLTDPRTGAPLTVAAPVPRPFLRLFPGAGKWV</sequence>
<dbReference type="SMART" id="SM00363">
    <property type="entry name" value="S4"/>
    <property type="match status" value="1"/>
</dbReference>
<dbReference type="GO" id="GO:0000455">
    <property type="term" value="P:enzyme-directed rRNA pseudouridine synthesis"/>
    <property type="evidence" value="ECO:0007669"/>
    <property type="project" value="TreeGrafter"/>
</dbReference>
<dbReference type="GO" id="GO:0120159">
    <property type="term" value="F:rRNA pseudouridine synthase activity"/>
    <property type="evidence" value="ECO:0007669"/>
    <property type="project" value="UniProtKB-ARBA"/>
</dbReference>
<keyword evidence="3" id="KW-0413">Isomerase</keyword>
<dbReference type="PROSITE" id="PS01129">
    <property type="entry name" value="PSI_RLU"/>
    <property type="match status" value="1"/>
</dbReference>
<feature type="domain" description="RNA-binding S4" evidence="7">
    <location>
        <begin position="18"/>
        <end position="78"/>
    </location>
</feature>
<evidence type="ECO:0000313" key="9">
    <source>
        <dbReference type="Proteomes" id="UP000760668"/>
    </source>
</evidence>
<dbReference type="CDD" id="cd00165">
    <property type="entry name" value="S4"/>
    <property type="match status" value="1"/>
</dbReference>
<dbReference type="EMBL" id="DYUC01000086">
    <property type="protein sequence ID" value="HJG87079.1"/>
    <property type="molecule type" value="Genomic_DNA"/>
</dbReference>
<evidence type="ECO:0000256" key="3">
    <source>
        <dbReference type="ARBA" id="ARBA00023235"/>
    </source>
</evidence>
<reference evidence="8" key="1">
    <citation type="journal article" date="2021" name="PeerJ">
        <title>Extensive microbial diversity within the chicken gut microbiome revealed by metagenomics and culture.</title>
        <authorList>
            <person name="Gilroy R."/>
            <person name="Ravi A."/>
            <person name="Getino M."/>
            <person name="Pursley I."/>
            <person name="Horton D.L."/>
            <person name="Alikhan N.F."/>
            <person name="Baker D."/>
            <person name="Gharbi K."/>
            <person name="Hall N."/>
            <person name="Watson M."/>
            <person name="Adriaenssens E.M."/>
            <person name="Foster-Nyarko E."/>
            <person name="Jarju S."/>
            <person name="Secka A."/>
            <person name="Antonio M."/>
            <person name="Oren A."/>
            <person name="Chaudhuri R.R."/>
            <person name="La Ragione R."/>
            <person name="Hildebrand F."/>
            <person name="Pallen M.J."/>
        </authorList>
    </citation>
    <scope>NUCLEOTIDE SEQUENCE</scope>
    <source>
        <strain evidence="8">CHK179-5677</strain>
    </source>
</reference>
<evidence type="ECO:0000259" key="7">
    <source>
        <dbReference type="SMART" id="SM00363"/>
    </source>
</evidence>
<dbReference type="RefSeq" id="WP_295368510.1">
    <property type="nucleotide sequence ID" value="NZ_DYUC01000086.1"/>
</dbReference>
<dbReference type="InterPro" id="IPR006145">
    <property type="entry name" value="PsdUridine_synth_RsuA/RluA"/>
</dbReference>
<dbReference type="Pfam" id="PF00849">
    <property type="entry name" value="PseudoU_synth_2"/>
    <property type="match status" value="1"/>
</dbReference>
<name>A0A921MNH7_9FIRM</name>
<keyword evidence="6" id="KW-0694">RNA-binding</keyword>
<evidence type="ECO:0000256" key="5">
    <source>
        <dbReference type="ARBA" id="ARBA00033164"/>
    </source>
</evidence>
<evidence type="ECO:0000256" key="1">
    <source>
        <dbReference type="ARBA" id="ARBA00000073"/>
    </source>
</evidence>
<dbReference type="GO" id="GO:0003723">
    <property type="term" value="F:RNA binding"/>
    <property type="evidence" value="ECO:0007669"/>
    <property type="project" value="UniProtKB-KW"/>
</dbReference>
<dbReference type="Proteomes" id="UP000760668">
    <property type="component" value="Unassembled WGS sequence"/>
</dbReference>
<dbReference type="InterPro" id="IPR050188">
    <property type="entry name" value="RluA_PseudoU_synthase"/>
</dbReference>
<dbReference type="SUPFAM" id="SSF55120">
    <property type="entry name" value="Pseudouridine synthase"/>
    <property type="match status" value="1"/>
</dbReference>
<evidence type="ECO:0000256" key="2">
    <source>
        <dbReference type="ARBA" id="ARBA00010876"/>
    </source>
</evidence>
<protein>
    <recommendedName>
        <fullName evidence="4">RNA pseudouridylate synthase</fullName>
    </recommendedName>
    <alternativeName>
        <fullName evidence="5">RNA-uridine isomerase</fullName>
    </alternativeName>
</protein>
<dbReference type="InterPro" id="IPR006224">
    <property type="entry name" value="PsdUridine_synth_RluA-like_CS"/>
</dbReference>
<comment type="catalytic activity">
    <reaction evidence="1">
        <text>a uridine in RNA = a pseudouridine in RNA</text>
        <dbReference type="Rhea" id="RHEA:48348"/>
        <dbReference type="Rhea" id="RHEA-COMP:12068"/>
        <dbReference type="Rhea" id="RHEA-COMP:12069"/>
        <dbReference type="ChEBI" id="CHEBI:65314"/>
        <dbReference type="ChEBI" id="CHEBI:65315"/>
    </reaction>
</comment>
<dbReference type="CDD" id="cd02869">
    <property type="entry name" value="PseudoU_synth_RluA_like"/>
    <property type="match status" value="1"/>
</dbReference>
<dbReference type="AlphaFoldDB" id="A0A921MNH7"/>
<dbReference type="PROSITE" id="PS50889">
    <property type="entry name" value="S4"/>
    <property type="match status" value="1"/>
</dbReference>
<comment type="similarity">
    <text evidence="2">Belongs to the pseudouridine synthase RluA family.</text>
</comment>
<reference evidence="8" key="2">
    <citation type="submission" date="2021-09" db="EMBL/GenBank/DDBJ databases">
        <authorList>
            <person name="Gilroy R."/>
        </authorList>
    </citation>
    <scope>NUCLEOTIDE SEQUENCE</scope>
    <source>
        <strain evidence="8">CHK179-5677</strain>
    </source>
</reference>
<dbReference type="Gene3D" id="3.30.2350.10">
    <property type="entry name" value="Pseudouridine synthase"/>
    <property type="match status" value="1"/>
</dbReference>